<dbReference type="GO" id="GO:0005524">
    <property type="term" value="F:ATP binding"/>
    <property type="evidence" value="ECO:0007669"/>
    <property type="project" value="UniProtKB-KW"/>
</dbReference>
<dbReference type="EC" id="3.6.3.34" evidence="6"/>
<dbReference type="SMART" id="SM00382">
    <property type="entry name" value="AAA"/>
    <property type="match status" value="1"/>
</dbReference>
<accession>A0A376CP68</accession>
<evidence type="ECO:0000256" key="4">
    <source>
        <dbReference type="ARBA" id="ARBA00022967"/>
    </source>
</evidence>
<dbReference type="InterPro" id="IPR027417">
    <property type="entry name" value="P-loop_NTPase"/>
</dbReference>
<dbReference type="STRING" id="35756.GCA_001044155_01278"/>
<dbReference type="GO" id="GO:0016887">
    <property type="term" value="F:ATP hydrolysis activity"/>
    <property type="evidence" value="ECO:0007669"/>
    <property type="project" value="InterPro"/>
</dbReference>
<dbReference type="FunFam" id="3.40.50.300:FF:000134">
    <property type="entry name" value="Iron-enterobactin ABC transporter ATP-binding protein"/>
    <property type="match status" value="1"/>
</dbReference>
<keyword evidence="3 6" id="KW-0067">ATP-binding</keyword>
<dbReference type="PROSITE" id="PS50893">
    <property type="entry name" value="ABC_TRANSPORTER_2"/>
    <property type="match status" value="1"/>
</dbReference>
<gene>
    <name evidence="6" type="primary">znuC2</name>
    <name evidence="6" type="ORF">NCTC11862_01252</name>
</gene>
<sequence>MLAARDVHVAFGDRAILKGIDLDVPRHELTGIVGPNGCGKTTLLRTFYGSQTPDSGTVKVDGKDISQWTRKELAQKLAVVVQETVSEIPVTVAELVLLGRLPHQRFSSTPSEEDQEIVEGVLRHVGLVEKASHNFAQLSGGERQRTLIARAMAQDAEFMVLDEPTNHLDIRFQHEVLALVAHNDTGGLVVLHDLNLAARYCDRIVVMNAGKVVADGTPHEVLIPEIIEPVYDISMGRFEDDEGVHLTFKLPE</sequence>
<evidence type="ECO:0000313" key="7">
    <source>
        <dbReference type="Proteomes" id="UP000254467"/>
    </source>
</evidence>
<proteinExistence type="predicted"/>
<keyword evidence="7" id="KW-1185">Reference proteome</keyword>
<reference evidence="6 7" key="1">
    <citation type="submission" date="2018-06" db="EMBL/GenBank/DDBJ databases">
        <authorList>
            <consortium name="Pathogen Informatics"/>
            <person name="Doyle S."/>
        </authorList>
    </citation>
    <scope>NUCLEOTIDE SEQUENCE [LARGE SCALE GENOMIC DNA]</scope>
    <source>
        <strain evidence="6 7">NCTC11862</strain>
    </source>
</reference>
<dbReference type="Proteomes" id="UP000254467">
    <property type="component" value="Unassembled WGS sequence"/>
</dbReference>
<dbReference type="PANTHER" id="PTHR42794">
    <property type="entry name" value="HEMIN IMPORT ATP-BINDING PROTEIN HMUV"/>
    <property type="match status" value="1"/>
</dbReference>
<keyword evidence="4" id="KW-1278">Translocase</keyword>
<protein>
    <submittedName>
        <fullName evidence="6">Zinc ABC transport system ATP-binding protein</fullName>
        <ecNumber evidence="6">3.6.3.34</ecNumber>
    </submittedName>
</protein>
<dbReference type="InterPro" id="IPR003593">
    <property type="entry name" value="AAA+_ATPase"/>
</dbReference>
<evidence type="ECO:0000259" key="5">
    <source>
        <dbReference type="PROSITE" id="PS50893"/>
    </source>
</evidence>
<dbReference type="Gene3D" id="3.40.50.300">
    <property type="entry name" value="P-loop containing nucleotide triphosphate hydrolases"/>
    <property type="match status" value="1"/>
</dbReference>
<dbReference type="AlphaFoldDB" id="A0A376CP68"/>
<dbReference type="OrthoDB" id="3579586at2"/>
<dbReference type="EMBL" id="UFXQ01000001">
    <property type="protein sequence ID" value="STC69458.1"/>
    <property type="molecule type" value="Genomic_DNA"/>
</dbReference>
<dbReference type="RefSeq" id="WP_018581748.1">
    <property type="nucleotide sequence ID" value="NZ_LDYD01000006.1"/>
</dbReference>
<evidence type="ECO:0000256" key="3">
    <source>
        <dbReference type="ARBA" id="ARBA00022840"/>
    </source>
</evidence>
<organism evidence="6 7">
    <name type="scientific">Corynebacterium pilosum</name>
    <dbReference type="NCBI Taxonomy" id="35756"/>
    <lineage>
        <taxon>Bacteria</taxon>
        <taxon>Bacillati</taxon>
        <taxon>Actinomycetota</taxon>
        <taxon>Actinomycetes</taxon>
        <taxon>Mycobacteriales</taxon>
        <taxon>Corynebacteriaceae</taxon>
        <taxon>Corynebacterium</taxon>
    </lineage>
</organism>
<keyword evidence="1" id="KW-0813">Transport</keyword>
<name>A0A376CP68_9CORY</name>
<dbReference type="CDD" id="cd03214">
    <property type="entry name" value="ABC_Iron-Siderophores_B12_Hemin"/>
    <property type="match status" value="1"/>
</dbReference>
<feature type="domain" description="ABC transporter" evidence="5">
    <location>
        <begin position="2"/>
        <end position="234"/>
    </location>
</feature>
<evidence type="ECO:0000256" key="1">
    <source>
        <dbReference type="ARBA" id="ARBA00022448"/>
    </source>
</evidence>
<dbReference type="Pfam" id="PF00005">
    <property type="entry name" value="ABC_tran"/>
    <property type="match status" value="1"/>
</dbReference>
<keyword evidence="6" id="KW-0378">Hydrolase</keyword>
<dbReference type="InterPro" id="IPR003439">
    <property type="entry name" value="ABC_transporter-like_ATP-bd"/>
</dbReference>
<evidence type="ECO:0000313" key="6">
    <source>
        <dbReference type="EMBL" id="STC69458.1"/>
    </source>
</evidence>
<dbReference type="PANTHER" id="PTHR42794:SF1">
    <property type="entry name" value="HEMIN IMPORT ATP-BINDING PROTEIN HMUV"/>
    <property type="match status" value="1"/>
</dbReference>
<keyword evidence="2" id="KW-0547">Nucleotide-binding</keyword>
<dbReference type="SUPFAM" id="SSF52540">
    <property type="entry name" value="P-loop containing nucleoside triphosphate hydrolases"/>
    <property type="match status" value="1"/>
</dbReference>
<evidence type="ECO:0000256" key="2">
    <source>
        <dbReference type="ARBA" id="ARBA00022741"/>
    </source>
</evidence>